<sequence>MDFFLGEFFTGRFLNGIVVLALSLTALFLGFTMLRSKTITREFNQLGYFWFFIGWAWVASSVRQFSSAIGLLQIDELFFAITQSFVFISGIFLAPYLFNKAFENRLITTIAQYIYIAGALAGTAGLIWFGSTLTTATPYATEYEPNTFTLILTITLIAILFLITLKESAQNFLSVFKKQKPWFAFFAPFSITLYLLFGFVDVSGIIGSWLIILFRLIFLVAFVLAYIAFAEEVAAKKETLGRGQRIIEI</sequence>
<proteinExistence type="predicted"/>
<accession>A0A1G2FZA2</accession>
<dbReference type="EMBL" id="MHNI01000007">
    <property type="protein sequence ID" value="OGZ43415.1"/>
    <property type="molecule type" value="Genomic_DNA"/>
</dbReference>
<reference evidence="2 3" key="1">
    <citation type="journal article" date="2016" name="Nat. Commun.">
        <title>Thousands of microbial genomes shed light on interconnected biogeochemical processes in an aquifer system.</title>
        <authorList>
            <person name="Anantharaman K."/>
            <person name="Brown C.T."/>
            <person name="Hug L.A."/>
            <person name="Sharon I."/>
            <person name="Castelle C.J."/>
            <person name="Probst A.J."/>
            <person name="Thomas B.C."/>
            <person name="Singh A."/>
            <person name="Wilkins M.J."/>
            <person name="Karaoz U."/>
            <person name="Brodie E.L."/>
            <person name="Williams K.H."/>
            <person name="Hubbard S.S."/>
            <person name="Banfield J.F."/>
        </authorList>
    </citation>
    <scope>NUCLEOTIDE SEQUENCE [LARGE SCALE GENOMIC DNA]</scope>
</reference>
<feature type="transmembrane region" description="Helical" evidence="1">
    <location>
        <begin position="181"/>
        <end position="200"/>
    </location>
</feature>
<evidence type="ECO:0000313" key="3">
    <source>
        <dbReference type="Proteomes" id="UP000176700"/>
    </source>
</evidence>
<gene>
    <name evidence="2" type="ORF">A2W41_04090</name>
</gene>
<evidence type="ECO:0008006" key="4">
    <source>
        <dbReference type="Google" id="ProtNLM"/>
    </source>
</evidence>
<dbReference type="Proteomes" id="UP000176700">
    <property type="component" value="Unassembled WGS sequence"/>
</dbReference>
<feature type="transmembrane region" description="Helical" evidence="1">
    <location>
        <begin position="110"/>
        <end position="130"/>
    </location>
</feature>
<comment type="caution">
    <text evidence="2">The sequence shown here is derived from an EMBL/GenBank/DDBJ whole genome shotgun (WGS) entry which is preliminary data.</text>
</comment>
<feature type="transmembrane region" description="Helical" evidence="1">
    <location>
        <begin position="46"/>
        <end position="65"/>
    </location>
</feature>
<keyword evidence="1" id="KW-1133">Transmembrane helix</keyword>
<feature type="transmembrane region" description="Helical" evidence="1">
    <location>
        <begin position="150"/>
        <end position="169"/>
    </location>
</feature>
<feature type="transmembrane region" description="Helical" evidence="1">
    <location>
        <begin position="77"/>
        <end position="98"/>
    </location>
</feature>
<name>A0A1G2FZA2_9BACT</name>
<dbReference type="AlphaFoldDB" id="A0A1G2FZA2"/>
<evidence type="ECO:0000313" key="2">
    <source>
        <dbReference type="EMBL" id="OGZ43415.1"/>
    </source>
</evidence>
<feature type="transmembrane region" description="Helical" evidence="1">
    <location>
        <begin position="206"/>
        <end position="229"/>
    </location>
</feature>
<keyword evidence="1" id="KW-0812">Transmembrane</keyword>
<keyword evidence="1" id="KW-0472">Membrane</keyword>
<organism evidence="2 3">
    <name type="scientific">Candidatus Ryanbacteria bacterium RIFCSPHIGHO2_01_45_13</name>
    <dbReference type="NCBI Taxonomy" id="1802112"/>
    <lineage>
        <taxon>Bacteria</taxon>
        <taxon>Candidatus Ryaniibacteriota</taxon>
    </lineage>
</organism>
<protein>
    <recommendedName>
        <fullName evidence="4">Histidine kinase N-terminal 7TM region domain-containing protein</fullName>
    </recommendedName>
</protein>
<feature type="transmembrane region" description="Helical" evidence="1">
    <location>
        <begin position="12"/>
        <end position="34"/>
    </location>
</feature>
<evidence type="ECO:0000256" key="1">
    <source>
        <dbReference type="SAM" id="Phobius"/>
    </source>
</evidence>